<dbReference type="PANTHER" id="PTHR43861">
    <property type="entry name" value="TRANS-ACONITATE 2-METHYLTRANSFERASE-RELATED"/>
    <property type="match status" value="1"/>
</dbReference>
<gene>
    <name evidence="3" type="ORF">GOEFS_032_00290</name>
</gene>
<dbReference type="Proteomes" id="UP000035034">
    <property type="component" value="Unassembled WGS sequence"/>
</dbReference>
<dbReference type="eggNOG" id="COG2227">
    <property type="taxonomic scope" value="Bacteria"/>
</dbReference>
<dbReference type="Gene3D" id="3.40.50.150">
    <property type="entry name" value="Vaccinia Virus protein VP39"/>
    <property type="match status" value="1"/>
</dbReference>
<evidence type="ECO:0000259" key="2">
    <source>
        <dbReference type="Pfam" id="PF13649"/>
    </source>
</evidence>
<comment type="caution">
    <text evidence="3">The sequence shown here is derived from an EMBL/GenBank/DDBJ whole genome shotgun (WGS) entry which is preliminary data.</text>
</comment>
<keyword evidence="1" id="KW-0808">Transferase</keyword>
<name>H0QX82_9ACTN</name>
<sequence length="220" mass="23981">MSSSTHHHTHDASDATPSEFWEEFYSTDIRPWTGNPNQVLVDAVTSLDDFAGTTATDLGCGSGADAVYLAQQGLRVTAVDISAAALQHGREAACTAGVDDQVHWQQIDLDHDFPSGSWDLVTTSYLHSPVELGRSQILRKAAAAVNPGGVLIIIGHDGVPHWNADAPDDFNFPSVDDVLSELDLDDEWTIARRELLPITIGRPDGQEIDRTDSLIMLRRR</sequence>
<dbReference type="InterPro" id="IPR041698">
    <property type="entry name" value="Methyltransf_25"/>
</dbReference>
<feature type="domain" description="Methyltransferase" evidence="2">
    <location>
        <begin position="57"/>
        <end position="149"/>
    </location>
</feature>
<evidence type="ECO:0000313" key="3">
    <source>
        <dbReference type="EMBL" id="GAB17433.1"/>
    </source>
</evidence>
<evidence type="ECO:0000256" key="1">
    <source>
        <dbReference type="ARBA" id="ARBA00022679"/>
    </source>
</evidence>
<dbReference type="STRING" id="1077974.GOEFS_032_00290"/>
<dbReference type="AlphaFoldDB" id="H0QX82"/>
<dbReference type="InterPro" id="IPR029063">
    <property type="entry name" value="SAM-dependent_MTases_sf"/>
</dbReference>
<dbReference type="SUPFAM" id="SSF53335">
    <property type="entry name" value="S-adenosyl-L-methionine-dependent methyltransferases"/>
    <property type="match status" value="1"/>
</dbReference>
<dbReference type="GO" id="GO:0016740">
    <property type="term" value="F:transferase activity"/>
    <property type="evidence" value="ECO:0007669"/>
    <property type="project" value="UniProtKB-KW"/>
</dbReference>
<dbReference type="EMBL" id="BAEH01000032">
    <property type="protein sequence ID" value="GAB17433.1"/>
    <property type="molecule type" value="Genomic_DNA"/>
</dbReference>
<reference evidence="3 4" key="1">
    <citation type="submission" date="2011-12" db="EMBL/GenBank/DDBJ databases">
        <title>Whole genome shotgun sequence of Gordonia effusa NBRC 100432.</title>
        <authorList>
            <person name="Yoshida I."/>
            <person name="Takarada H."/>
            <person name="Hosoyama A."/>
            <person name="Tsuchikane K."/>
            <person name="Katsumata H."/>
            <person name="Yamazaki S."/>
            <person name="Fujita N."/>
        </authorList>
    </citation>
    <scope>NUCLEOTIDE SEQUENCE [LARGE SCALE GENOMIC DNA]</scope>
    <source>
        <strain evidence="3 4">NBRC 100432</strain>
    </source>
</reference>
<dbReference type="CDD" id="cd02440">
    <property type="entry name" value="AdoMet_MTases"/>
    <property type="match status" value="1"/>
</dbReference>
<dbReference type="RefSeq" id="WP_007316771.1">
    <property type="nucleotide sequence ID" value="NZ_BAEH01000032.1"/>
</dbReference>
<keyword evidence="4" id="KW-1185">Reference proteome</keyword>
<accession>H0QX82</accession>
<dbReference type="Pfam" id="PF13649">
    <property type="entry name" value="Methyltransf_25"/>
    <property type="match status" value="1"/>
</dbReference>
<evidence type="ECO:0000313" key="4">
    <source>
        <dbReference type="Proteomes" id="UP000035034"/>
    </source>
</evidence>
<proteinExistence type="predicted"/>
<organism evidence="3 4">
    <name type="scientific">Gordonia effusa NBRC 100432</name>
    <dbReference type="NCBI Taxonomy" id="1077974"/>
    <lineage>
        <taxon>Bacteria</taxon>
        <taxon>Bacillati</taxon>
        <taxon>Actinomycetota</taxon>
        <taxon>Actinomycetes</taxon>
        <taxon>Mycobacteriales</taxon>
        <taxon>Gordoniaceae</taxon>
        <taxon>Gordonia</taxon>
    </lineage>
</organism>
<protein>
    <recommendedName>
        <fullName evidence="2">Methyltransferase domain-containing protein</fullName>
    </recommendedName>
</protein>